<organism evidence="1 2">
    <name type="scientific">Decorospora gaudefroyi</name>
    <dbReference type="NCBI Taxonomy" id="184978"/>
    <lineage>
        <taxon>Eukaryota</taxon>
        <taxon>Fungi</taxon>
        <taxon>Dikarya</taxon>
        <taxon>Ascomycota</taxon>
        <taxon>Pezizomycotina</taxon>
        <taxon>Dothideomycetes</taxon>
        <taxon>Pleosporomycetidae</taxon>
        <taxon>Pleosporales</taxon>
        <taxon>Pleosporineae</taxon>
        <taxon>Pleosporaceae</taxon>
        <taxon>Decorospora</taxon>
    </lineage>
</organism>
<dbReference type="EMBL" id="ML975412">
    <property type="protein sequence ID" value="KAF1830051.1"/>
    <property type="molecule type" value="Genomic_DNA"/>
</dbReference>
<reference evidence="1" key="1">
    <citation type="submission" date="2020-01" db="EMBL/GenBank/DDBJ databases">
        <authorList>
            <consortium name="DOE Joint Genome Institute"/>
            <person name="Haridas S."/>
            <person name="Albert R."/>
            <person name="Binder M."/>
            <person name="Bloem J."/>
            <person name="Labutti K."/>
            <person name="Salamov A."/>
            <person name="Andreopoulos B."/>
            <person name="Baker S.E."/>
            <person name="Barry K."/>
            <person name="Bills G."/>
            <person name="Bluhm B.H."/>
            <person name="Cannon C."/>
            <person name="Castanera R."/>
            <person name="Culley D.E."/>
            <person name="Daum C."/>
            <person name="Ezra D."/>
            <person name="Gonzalez J.B."/>
            <person name="Henrissat B."/>
            <person name="Kuo A."/>
            <person name="Liang C."/>
            <person name="Lipzen A."/>
            <person name="Lutzoni F."/>
            <person name="Magnuson J."/>
            <person name="Mondo S."/>
            <person name="Nolan M."/>
            <person name="Ohm R."/>
            <person name="Pangilinan J."/>
            <person name="Park H.-J."/>
            <person name="Ramirez L."/>
            <person name="Alfaro M."/>
            <person name="Sun H."/>
            <person name="Tritt A."/>
            <person name="Yoshinaga Y."/>
            <person name="Zwiers L.-H."/>
            <person name="Turgeon B.G."/>
            <person name="Goodwin S.B."/>
            <person name="Spatafora J.W."/>
            <person name="Crous P.W."/>
            <person name="Grigoriev I.V."/>
        </authorList>
    </citation>
    <scope>NUCLEOTIDE SEQUENCE</scope>
    <source>
        <strain evidence="1">P77</strain>
    </source>
</reference>
<keyword evidence="2" id="KW-1185">Reference proteome</keyword>
<evidence type="ECO:0000313" key="1">
    <source>
        <dbReference type="EMBL" id="KAF1830051.1"/>
    </source>
</evidence>
<proteinExistence type="predicted"/>
<dbReference type="OrthoDB" id="3751628at2759"/>
<accession>A0A6A5K067</accession>
<gene>
    <name evidence="1" type="ORF">BDW02DRAFT_633948</name>
</gene>
<evidence type="ECO:0000313" key="2">
    <source>
        <dbReference type="Proteomes" id="UP000800040"/>
    </source>
</evidence>
<sequence length="238" mass="26428">MASAVSFEEHLQTGHGLERLDGLLNTLHLLRAEHYMDRKLVSDTFVNDEHHLHVCNRANHAPAACPRLATSVSAKGQQAFLSYNQCVSVVENFAPIVAYLVASFPARLTVQEANIGGVQETQRLRMYFVGSGLDVDGTRFESDSDPTAPQYGREQRLLHPVEHYPTQPPQALNTGGAALGSRHAVHLRELHGEEALRYFRSEFTVLKAEAFNRTINNILFRELVPVGGPTALSDMEEE</sequence>
<dbReference type="Proteomes" id="UP000800040">
    <property type="component" value="Unassembled WGS sequence"/>
</dbReference>
<dbReference type="AlphaFoldDB" id="A0A6A5K067"/>
<name>A0A6A5K067_9PLEO</name>
<protein>
    <submittedName>
        <fullName evidence="1">Uncharacterized protein</fullName>
    </submittedName>
</protein>